<protein>
    <submittedName>
        <fullName evidence="1">Flagellar biosynthetic protein FliU</fullName>
    </submittedName>
</protein>
<keyword evidence="1" id="KW-0966">Cell projection</keyword>
<sequence>MYYRKPHYYDKFSCTAEQCPDTCCAGWQIVIDENSLEKYSNVSGDFGIRLLNSINWREGIFEQYEKRCSFLNAENLCDIYKELGADALCDTCRLYPRHIEEFENLREFSLSLSCPVAAKMILQCQEPVRFLEEEDEKEECEEDFEDFDFLLFDCLLEVREKLFSIVQNRTIPIEKRMYCVLKIAKNLQTALDEGELFERDFMAEIELCLQEKAEDFSGNLYEIVQAFRKDLLRLEVLREEWKTNLKAADNLFQKGETWYVEKRDRYKAEIKNTIGQEQWDIYKEQLLMFFLYTYFCGAVYDDMIYSKGVLSVISVFWIEEITFWSWAADEGQIEEKNLLETAYRYAREIEHSDENLNLLEEIFDLDKHYKPETLRCIFVRERKQHE</sequence>
<keyword evidence="1" id="KW-0282">Flagellum</keyword>
<dbReference type="RefSeq" id="WP_003021054.1">
    <property type="nucleotide sequence ID" value="NZ_CACRSY010000014.1"/>
</dbReference>
<reference evidence="1" key="1">
    <citation type="submission" date="2019-11" db="EMBL/GenBank/DDBJ databases">
        <authorList>
            <person name="Feng L."/>
        </authorList>
    </citation>
    <scope>NUCLEOTIDE SEQUENCE</scope>
    <source>
        <strain evidence="1">BhanseniiLFYP23</strain>
    </source>
</reference>
<dbReference type="AlphaFoldDB" id="A0A6N2UXU2"/>
<evidence type="ECO:0000313" key="1">
    <source>
        <dbReference type="EMBL" id="VYT22618.1"/>
    </source>
</evidence>
<organism evidence="1">
    <name type="scientific">Blautia hansenii</name>
    <name type="common">Ruminococcus hansenii</name>
    <dbReference type="NCBI Taxonomy" id="1322"/>
    <lineage>
        <taxon>Bacteria</taxon>
        <taxon>Bacillati</taxon>
        <taxon>Bacillota</taxon>
        <taxon>Clostridia</taxon>
        <taxon>Lachnospirales</taxon>
        <taxon>Lachnospiraceae</taxon>
        <taxon>Blautia</taxon>
    </lineage>
</organism>
<name>A0A6N2UXU2_BLAHA</name>
<proteinExistence type="predicted"/>
<accession>A0A6N2UXU2</accession>
<keyword evidence="1" id="KW-0969">Cilium</keyword>
<dbReference type="EMBL" id="CACRSY010000014">
    <property type="protein sequence ID" value="VYT22618.1"/>
    <property type="molecule type" value="Genomic_DNA"/>
</dbReference>
<dbReference type="NCBIfam" id="NF038110">
    <property type="entry name" value="Lys_methyl_FliB"/>
    <property type="match status" value="1"/>
</dbReference>
<gene>
    <name evidence="1" type="primary">fliU</name>
    <name evidence="1" type="ORF">BHLFYP23_00719</name>
</gene>